<dbReference type="InterPro" id="IPR007712">
    <property type="entry name" value="RelE/ParE_toxin"/>
</dbReference>
<accession>A0ABQ1GMT6</accession>
<dbReference type="PANTHER" id="PTHR33755">
    <property type="entry name" value="TOXIN PARE1-RELATED"/>
    <property type="match status" value="1"/>
</dbReference>
<comment type="similarity">
    <text evidence="1">Belongs to the RelE toxin family.</text>
</comment>
<dbReference type="Pfam" id="PF05016">
    <property type="entry name" value="ParE_toxin"/>
    <property type="match status" value="1"/>
</dbReference>
<evidence type="ECO:0000256" key="1">
    <source>
        <dbReference type="ARBA" id="ARBA00006226"/>
    </source>
</evidence>
<protein>
    <submittedName>
        <fullName evidence="3">Addiction module antitoxin</fullName>
    </submittedName>
</protein>
<evidence type="ECO:0000256" key="2">
    <source>
        <dbReference type="ARBA" id="ARBA00022649"/>
    </source>
</evidence>
<reference evidence="4" key="1">
    <citation type="journal article" date="2019" name="Int. J. Syst. Evol. Microbiol.">
        <title>The Global Catalogue of Microorganisms (GCM) 10K type strain sequencing project: providing services to taxonomists for standard genome sequencing and annotation.</title>
        <authorList>
            <consortium name="The Broad Institute Genomics Platform"/>
            <consortium name="The Broad Institute Genome Sequencing Center for Infectious Disease"/>
            <person name="Wu L."/>
            <person name="Ma J."/>
        </authorList>
    </citation>
    <scope>NUCLEOTIDE SEQUENCE [LARGE SCALE GENOMIC DNA]</scope>
    <source>
        <strain evidence="4">CGMCC 1.15439</strain>
    </source>
</reference>
<dbReference type="Proteomes" id="UP000620046">
    <property type="component" value="Unassembled WGS sequence"/>
</dbReference>
<keyword evidence="2" id="KW-1277">Toxin-antitoxin system</keyword>
<dbReference type="EMBL" id="BMJA01000004">
    <property type="protein sequence ID" value="GGA46789.1"/>
    <property type="molecule type" value="Genomic_DNA"/>
</dbReference>
<keyword evidence="4" id="KW-1185">Reference proteome</keyword>
<comment type="caution">
    <text evidence="3">The sequence shown here is derived from an EMBL/GenBank/DDBJ whole genome shotgun (WGS) entry which is preliminary data.</text>
</comment>
<evidence type="ECO:0000313" key="4">
    <source>
        <dbReference type="Proteomes" id="UP000620046"/>
    </source>
</evidence>
<name>A0ABQ1GMT6_9GAMM</name>
<dbReference type="Gene3D" id="3.30.2310.20">
    <property type="entry name" value="RelE-like"/>
    <property type="match status" value="1"/>
</dbReference>
<dbReference type="NCBIfam" id="TIGR02385">
    <property type="entry name" value="RelE_StbE"/>
    <property type="match status" value="1"/>
</dbReference>
<gene>
    <name evidence="3" type="ORF">GCM10010981_39950</name>
</gene>
<organism evidence="3 4">
    <name type="scientific">Dyella nitratireducens</name>
    <dbReference type="NCBI Taxonomy" id="1849580"/>
    <lineage>
        <taxon>Bacteria</taxon>
        <taxon>Pseudomonadati</taxon>
        <taxon>Pseudomonadota</taxon>
        <taxon>Gammaproteobacteria</taxon>
        <taxon>Lysobacterales</taxon>
        <taxon>Rhodanobacteraceae</taxon>
        <taxon>Dyella</taxon>
    </lineage>
</organism>
<sequence length="93" mass="10651">MPEVEWKDSARTDLLEIIDYISDDNPEAAQKLKDEIEAKTAKLSSHPKICRQGRLAGTREMVVHKNYIVVYTESISRVFILRVLHVARSWPGS</sequence>
<evidence type="ECO:0000313" key="3">
    <source>
        <dbReference type="EMBL" id="GGA46789.1"/>
    </source>
</evidence>
<dbReference type="InterPro" id="IPR035093">
    <property type="entry name" value="RelE/ParE_toxin_dom_sf"/>
</dbReference>
<dbReference type="RefSeq" id="WP_188797062.1">
    <property type="nucleotide sequence ID" value="NZ_BMJA01000004.1"/>
</dbReference>
<dbReference type="InterPro" id="IPR051803">
    <property type="entry name" value="TA_system_RelE-like_toxin"/>
</dbReference>
<proteinExistence type="inferred from homology"/>